<dbReference type="InterPro" id="IPR037066">
    <property type="entry name" value="Plug_dom_sf"/>
</dbReference>
<gene>
    <name evidence="16" type="ORF">NEILACOT_03087</name>
</gene>
<dbReference type="PANTHER" id="PTHR30069">
    <property type="entry name" value="TONB-DEPENDENT OUTER MEMBRANE RECEPTOR"/>
    <property type="match status" value="1"/>
</dbReference>
<feature type="domain" description="TonB-dependent receptor plug" evidence="15">
    <location>
        <begin position="49"/>
        <end position="144"/>
    </location>
</feature>
<dbReference type="SUPFAM" id="SSF56935">
    <property type="entry name" value="Porins"/>
    <property type="match status" value="1"/>
</dbReference>
<dbReference type="GO" id="GO:0009279">
    <property type="term" value="C:cell outer membrane"/>
    <property type="evidence" value="ECO:0007669"/>
    <property type="project" value="UniProtKB-SubCell"/>
</dbReference>
<comment type="similarity">
    <text evidence="2 10 11">Belongs to the TonB-dependent receptor family.</text>
</comment>
<keyword evidence="5 10" id="KW-0812">Transmembrane</keyword>
<sequence>MKTSRFLLLPLAAALSQVWAAPVAEETAELSPVTVTGTQQQKANTVKFNPKATLQPLPAGDGADLLQSVPNMSIIRKGGSSGDPLFRGLGGSRLAINADDQFVYGGCSNRMDPPTSYIHPSTFDEVVVTKGPQTVTQGMGLISGSVHFVRKDPTFHEQPYSFNGSTTLGSSGRRDASFEAGAGGKYGYARLNVSHNESDDYKDGAGNRVHSNFKRDGQMVQLGVTPTENTTIAGTYERSRGKAAYADRMMDGSKFDREAWNIRISQRNITPWLSEIEARYGSSEIDHVMDTYSLRTIRDSSTGMQIKKANNPKRRTDTGNLKAVFDWDNVNLQTGIDYMRDRHTERNGNENYASSPFKPTQSFDQLGGFAEAAWQRTDKQKLIAGLRHDQVTGTYETKADSDPLKKTKYPLTSGFFRFEQTTGNTKYYAGLGIAQRAPDYWERKKSENLRLRKETNRQLDAGLIWNSGNWHVSASVFAGKVDDFIIVEPKPMTHHTAGSASAPSHHTGHHHTGPTPTAPATGVPAGSHTPTTPAAGGHSGTPAAGGHAGHHHGPDLSARNIDAIRLGGELEVKWQFAPNWSISSNLAYTRGKNTTDNLPLAQTPPLEWNNTLAFDNGKFSAGVLWKLVAKQNRYAKGQGNIIGQDIGASAGFGVLSVNAGWKFNKYATLQAGVDNVFNKTYAEFVSRSGGFVDPAAGIKTTRVNEPGRTAWLRLQAKF</sequence>
<evidence type="ECO:0000256" key="1">
    <source>
        <dbReference type="ARBA" id="ARBA00004571"/>
    </source>
</evidence>
<dbReference type="InterPro" id="IPR000531">
    <property type="entry name" value="Beta-barrel_TonB"/>
</dbReference>
<feature type="signal peptide" evidence="13">
    <location>
        <begin position="1"/>
        <end position="20"/>
    </location>
</feature>
<evidence type="ECO:0000256" key="7">
    <source>
        <dbReference type="ARBA" id="ARBA00023136"/>
    </source>
</evidence>
<dbReference type="Gene3D" id="2.170.130.10">
    <property type="entry name" value="TonB-dependent receptor, plug domain"/>
    <property type="match status" value="1"/>
</dbReference>
<organism evidence="16 17">
    <name type="scientific">Neisseria lactamica ATCC 23970</name>
    <dbReference type="NCBI Taxonomy" id="546265"/>
    <lineage>
        <taxon>Bacteria</taxon>
        <taxon>Pseudomonadati</taxon>
        <taxon>Pseudomonadota</taxon>
        <taxon>Betaproteobacteria</taxon>
        <taxon>Neisseriales</taxon>
        <taxon>Neisseriaceae</taxon>
        <taxon>Neisseria</taxon>
    </lineage>
</organism>
<proteinExistence type="inferred from homology"/>
<evidence type="ECO:0000256" key="4">
    <source>
        <dbReference type="ARBA" id="ARBA00022452"/>
    </source>
</evidence>
<dbReference type="InterPro" id="IPR012910">
    <property type="entry name" value="Plug_dom"/>
</dbReference>
<evidence type="ECO:0000259" key="15">
    <source>
        <dbReference type="Pfam" id="PF07715"/>
    </source>
</evidence>
<comment type="caution">
    <text evidence="16">The sequence shown here is derived from an EMBL/GenBank/DDBJ whole genome shotgun (WGS) entry which is preliminary data.</text>
</comment>
<feature type="domain" description="TonB-dependent receptor-like beta-barrel" evidence="14">
    <location>
        <begin position="197"/>
        <end position="676"/>
    </location>
</feature>
<dbReference type="InterPro" id="IPR036942">
    <property type="entry name" value="Beta-barrel_TonB_sf"/>
</dbReference>
<keyword evidence="6 11" id="KW-0798">TonB box</keyword>
<evidence type="ECO:0000256" key="5">
    <source>
        <dbReference type="ARBA" id="ARBA00022692"/>
    </source>
</evidence>
<dbReference type="InterPro" id="IPR039426">
    <property type="entry name" value="TonB-dep_rcpt-like"/>
</dbReference>
<dbReference type="PROSITE" id="PS52016">
    <property type="entry name" value="TONB_DEPENDENT_REC_3"/>
    <property type="match status" value="1"/>
</dbReference>
<keyword evidence="3 10" id="KW-0813">Transport</keyword>
<dbReference type="Proteomes" id="UP000003843">
    <property type="component" value="Unassembled WGS sequence"/>
</dbReference>
<feature type="chain" id="PRO_5003017536" evidence="13">
    <location>
        <begin position="21"/>
        <end position="718"/>
    </location>
</feature>
<dbReference type="GO" id="GO:0015344">
    <property type="term" value="F:siderophore uptake transmembrane transporter activity"/>
    <property type="evidence" value="ECO:0007669"/>
    <property type="project" value="TreeGrafter"/>
</dbReference>
<dbReference type="GO" id="GO:0044718">
    <property type="term" value="P:siderophore transmembrane transport"/>
    <property type="evidence" value="ECO:0007669"/>
    <property type="project" value="TreeGrafter"/>
</dbReference>
<dbReference type="Gene3D" id="2.40.170.20">
    <property type="entry name" value="TonB-dependent receptor, beta-barrel domain"/>
    <property type="match status" value="1"/>
</dbReference>
<keyword evidence="4 10" id="KW-1134">Transmembrane beta strand</keyword>
<evidence type="ECO:0000256" key="13">
    <source>
        <dbReference type="SAM" id="SignalP"/>
    </source>
</evidence>
<keyword evidence="7 10" id="KW-0472">Membrane</keyword>
<keyword evidence="8 16" id="KW-0675">Receptor</keyword>
<evidence type="ECO:0000313" key="16">
    <source>
        <dbReference type="EMBL" id="EEZ76895.1"/>
    </source>
</evidence>
<evidence type="ECO:0000256" key="12">
    <source>
        <dbReference type="SAM" id="MobiDB-lite"/>
    </source>
</evidence>
<dbReference type="Pfam" id="PF00593">
    <property type="entry name" value="TonB_dep_Rec_b-barrel"/>
    <property type="match status" value="1"/>
</dbReference>
<reference evidence="16 17" key="1">
    <citation type="submission" date="2009-10" db="EMBL/GenBank/DDBJ databases">
        <authorList>
            <person name="Weinstock G."/>
            <person name="Sodergren E."/>
            <person name="Clifton S."/>
            <person name="Fulton L."/>
            <person name="Fulton B."/>
            <person name="Courtney L."/>
            <person name="Fronick C."/>
            <person name="Harrison M."/>
            <person name="Strong C."/>
            <person name="Farmer C."/>
            <person name="Delahaunty K."/>
            <person name="Markovic C."/>
            <person name="Hall O."/>
            <person name="Minx P."/>
            <person name="Tomlinson C."/>
            <person name="Mitreva M."/>
            <person name="Nelson J."/>
            <person name="Hou S."/>
            <person name="Wollam A."/>
            <person name="Pepin K.H."/>
            <person name="Johnson M."/>
            <person name="Bhonagiri V."/>
            <person name="Nash W.E."/>
            <person name="Warren W."/>
            <person name="Chinwalla A."/>
            <person name="Mardis E.R."/>
            <person name="Wilson R.K."/>
        </authorList>
    </citation>
    <scope>NUCLEOTIDE SEQUENCE [LARGE SCALE GENOMIC DNA]</scope>
    <source>
        <strain evidence="16 17">ATCC 23970</strain>
    </source>
</reference>
<keyword evidence="13" id="KW-0732">Signal</keyword>
<evidence type="ECO:0000256" key="9">
    <source>
        <dbReference type="ARBA" id="ARBA00023237"/>
    </source>
</evidence>
<evidence type="ECO:0000256" key="8">
    <source>
        <dbReference type="ARBA" id="ARBA00023170"/>
    </source>
</evidence>
<dbReference type="AlphaFoldDB" id="D0W6E9"/>
<dbReference type="EMBL" id="ACEQ02000001">
    <property type="protein sequence ID" value="EEZ76895.1"/>
    <property type="molecule type" value="Genomic_DNA"/>
</dbReference>
<evidence type="ECO:0000256" key="6">
    <source>
        <dbReference type="ARBA" id="ARBA00023077"/>
    </source>
</evidence>
<evidence type="ECO:0000313" key="17">
    <source>
        <dbReference type="Proteomes" id="UP000003843"/>
    </source>
</evidence>
<feature type="compositionally biased region" description="Low complexity" evidence="12">
    <location>
        <begin position="513"/>
        <end position="545"/>
    </location>
</feature>
<protein>
    <submittedName>
        <fullName evidence="16">TonB-dependent copper receptor</fullName>
    </submittedName>
</protein>
<evidence type="ECO:0000256" key="3">
    <source>
        <dbReference type="ARBA" id="ARBA00022448"/>
    </source>
</evidence>
<dbReference type="Pfam" id="PF07715">
    <property type="entry name" value="Plug"/>
    <property type="match status" value="1"/>
</dbReference>
<evidence type="ECO:0000256" key="11">
    <source>
        <dbReference type="RuleBase" id="RU003357"/>
    </source>
</evidence>
<feature type="compositionally biased region" description="Low complexity" evidence="12">
    <location>
        <begin position="494"/>
        <end position="505"/>
    </location>
</feature>
<evidence type="ECO:0000259" key="14">
    <source>
        <dbReference type="Pfam" id="PF00593"/>
    </source>
</evidence>
<evidence type="ECO:0000256" key="10">
    <source>
        <dbReference type="PROSITE-ProRule" id="PRU01360"/>
    </source>
</evidence>
<dbReference type="RefSeq" id="WP_003706979.1">
    <property type="nucleotide sequence ID" value="NZ_KN046803.1"/>
</dbReference>
<accession>D0W6E9</accession>
<name>D0W6E9_NEILA</name>
<comment type="subcellular location">
    <subcellularLocation>
        <location evidence="1 10">Cell outer membrane</location>
        <topology evidence="1 10">Multi-pass membrane protein</topology>
    </subcellularLocation>
</comment>
<dbReference type="PANTHER" id="PTHR30069:SF49">
    <property type="entry name" value="OUTER MEMBRANE PROTEIN C"/>
    <property type="match status" value="1"/>
</dbReference>
<evidence type="ECO:0000256" key="2">
    <source>
        <dbReference type="ARBA" id="ARBA00009810"/>
    </source>
</evidence>
<dbReference type="PATRIC" id="fig|546265.8.peg.1232"/>
<keyword evidence="9 10" id="KW-0998">Cell outer membrane</keyword>
<feature type="region of interest" description="Disordered" evidence="12">
    <location>
        <begin position="493"/>
        <end position="556"/>
    </location>
</feature>